<dbReference type="STRING" id="1458307.OSB_02830"/>
<proteinExistence type="predicted"/>
<dbReference type="KEGG" id="otm:OSB_02830"/>
<dbReference type="Proteomes" id="UP000067444">
    <property type="component" value="Chromosome"/>
</dbReference>
<evidence type="ECO:0000313" key="1">
    <source>
        <dbReference type="EMBL" id="AKS44851.1"/>
    </source>
</evidence>
<protein>
    <submittedName>
        <fullName evidence="1">Uncharacterized protein</fullName>
    </submittedName>
</protein>
<dbReference type="OrthoDB" id="7851400at2"/>
<dbReference type="SUPFAM" id="SSF53955">
    <property type="entry name" value="Lysozyme-like"/>
    <property type="match status" value="1"/>
</dbReference>
<reference evidence="1 2" key="1">
    <citation type="journal article" date="2015" name="Genome Announc.">
        <title>Closed Genome Sequence of Octadecabacter temperatus SB1, the First Mesophilic Species of the Genus Octadecabacter.</title>
        <authorList>
            <person name="Voget S."/>
            <person name="Billerbeck S."/>
            <person name="Simon M."/>
            <person name="Daniel R."/>
        </authorList>
    </citation>
    <scope>NUCLEOTIDE SEQUENCE [LARGE SCALE GENOMIC DNA]</scope>
    <source>
        <strain evidence="1 2">SB1</strain>
    </source>
</reference>
<dbReference type="EMBL" id="CP012160">
    <property type="protein sequence ID" value="AKS44851.1"/>
    <property type="molecule type" value="Genomic_DNA"/>
</dbReference>
<dbReference type="AlphaFoldDB" id="A0A0K0Y1U0"/>
<keyword evidence="2" id="KW-1185">Reference proteome</keyword>
<accession>A0A0K0Y1U0</accession>
<dbReference type="RefSeq" id="WP_049833297.1">
    <property type="nucleotide sequence ID" value="NZ_CP012160.1"/>
</dbReference>
<dbReference type="Gene3D" id="1.10.530.10">
    <property type="match status" value="1"/>
</dbReference>
<dbReference type="InterPro" id="IPR023346">
    <property type="entry name" value="Lysozyme-like_dom_sf"/>
</dbReference>
<sequence length="226" mass="24242">MVRIWLVSIMVCSAQAASAELSSLFPRATAAPEIATRASLFASDPQIGFFAPRPEPSLEVAPKVGTGSDPVDHLLSLIARAEAGSAGYDAVQHGARVKPAHRPTDMTLGEIYQWIADTPGQPHAIGRYQFIPSTLRRVADVRGFGPETPFTAGVQDALALVLLEDAGLSRFQAGELSRRRFMHNLAQIWAGLPLPNGRSYYEGHAGNSATMTWATFDGGMARIWGG</sequence>
<evidence type="ECO:0000313" key="2">
    <source>
        <dbReference type="Proteomes" id="UP000067444"/>
    </source>
</evidence>
<gene>
    <name evidence="1" type="ORF">OSB_02830</name>
</gene>
<organism evidence="1 2">
    <name type="scientific">Octadecabacter temperatus</name>
    <dbReference type="NCBI Taxonomy" id="1458307"/>
    <lineage>
        <taxon>Bacteria</taxon>
        <taxon>Pseudomonadati</taxon>
        <taxon>Pseudomonadota</taxon>
        <taxon>Alphaproteobacteria</taxon>
        <taxon>Rhodobacterales</taxon>
        <taxon>Roseobacteraceae</taxon>
        <taxon>Octadecabacter</taxon>
    </lineage>
</organism>
<dbReference type="PATRIC" id="fig|1458307.3.peg.285"/>
<name>A0A0K0Y1U0_9RHOB</name>